<dbReference type="SUPFAM" id="SSF56112">
    <property type="entry name" value="Protein kinase-like (PK-like)"/>
    <property type="match status" value="1"/>
</dbReference>
<sequence length="404" mass="46770">MKQRFQSLARQAIGSSRPLHLSVAARQRRLTSSVAGKQVSLPRTGDDLYRPGTTLNLKFQPHGSADYKDLAATVVKRFEPFTSAVVLLVQRLPDKQPFILKLADRRLGYRSSNDDDVDTVPWLSYIDDHLRLAVRDIQIGVKPNWFEVIHDFENRPDTKLWEEWMWEVCTWIGKMSNHDTELSAYRLLHPLQGRYIPRLFGVVRLRITSESTPLHPITDFVEGLVLEYIPGISMDKLKPGIDVSEQEAEKISSAVLEGFRAIEAENCLLHNDIHTRNIVLREGSRSPVIIDFGLANIREPEYSDKGWESVVRGGPDTRYMRRLLVDPEDPEVGCWKRTVTPFEMSDWHYEKPLAFNKYVESMPEDFRRATFDRVLNTDWEGAREKVYQWRIKPGVRCRPSYDCD</sequence>
<evidence type="ECO:0000259" key="1">
    <source>
        <dbReference type="PROSITE" id="PS50011"/>
    </source>
</evidence>
<dbReference type="Pfam" id="PF00069">
    <property type="entry name" value="Pkinase"/>
    <property type="match status" value="1"/>
</dbReference>
<protein>
    <recommendedName>
        <fullName evidence="1">Protein kinase domain-containing protein</fullName>
    </recommendedName>
</protein>
<keyword evidence="3" id="KW-1185">Reference proteome</keyword>
<dbReference type="PROSITE" id="PS50011">
    <property type="entry name" value="PROTEIN_KINASE_DOM"/>
    <property type="match status" value="1"/>
</dbReference>
<dbReference type="GO" id="GO:0005524">
    <property type="term" value="F:ATP binding"/>
    <property type="evidence" value="ECO:0007669"/>
    <property type="project" value="InterPro"/>
</dbReference>
<dbReference type="GO" id="GO:0004672">
    <property type="term" value="F:protein kinase activity"/>
    <property type="evidence" value="ECO:0007669"/>
    <property type="project" value="InterPro"/>
</dbReference>
<name>A0AA39M529_9AGAR</name>
<dbReference type="InterPro" id="IPR011009">
    <property type="entry name" value="Kinase-like_dom_sf"/>
</dbReference>
<evidence type="ECO:0000313" key="3">
    <source>
        <dbReference type="Proteomes" id="UP001175226"/>
    </source>
</evidence>
<organism evidence="2 3">
    <name type="scientific">Armillaria borealis</name>
    <dbReference type="NCBI Taxonomy" id="47425"/>
    <lineage>
        <taxon>Eukaryota</taxon>
        <taxon>Fungi</taxon>
        <taxon>Dikarya</taxon>
        <taxon>Basidiomycota</taxon>
        <taxon>Agaricomycotina</taxon>
        <taxon>Agaricomycetes</taxon>
        <taxon>Agaricomycetidae</taxon>
        <taxon>Agaricales</taxon>
        <taxon>Marasmiineae</taxon>
        <taxon>Physalacriaceae</taxon>
        <taxon>Armillaria</taxon>
    </lineage>
</organism>
<gene>
    <name evidence="2" type="ORF">EV421DRAFT_2066923</name>
</gene>
<dbReference type="PANTHER" id="PTHR37171:SF1">
    <property type="entry name" value="SERINE_THREONINE-PROTEIN KINASE YRZF-RELATED"/>
    <property type="match status" value="1"/>
</dbReference>
<proteinExistence type="predicted"/>
<accession>A0AA39M529</accession>
<dbReference type="InterPro" id="IPR000719">
    <property type="entry name" value="Prot_kinase_dom"/>
</dbReference>
<reference evidence="2" key="1">
    <citation type="submission" date="2023-06" db="EMBL/GenBank/DDBJ databases">
        <authorList>
            <consortium name="Lawrence Berkeley National Laboratory"/>
            <person name="Ahrendt S."/>
            <person name="Sahu N."/>
            <person name="Indic B."/>
            <person name="Wong-Bajracharya J."/>
            <person name="Merenyi Z."/>
            <person name="Ke H.-M."/>
            <person name="Monk M."/>
            <person name="Kocsube S."/>
            <person name="Drula E."/>
            <person name="Lipzen A."/>
            <person name="Balint B."/>
            <person name="Henrissat B."/>
            <person name="Andreopoulos B."/>
            <person name="Martin F.M."/>
            <person name="Harder C.B."/>
            <person name="Rigling D."/>
            <person name="Ford K.L."/>
            <person name="Foster G.D."/>
            <person name="Pangilinan J."/>
            <person name="Papanicolaou A."/>
            <person name="Barry K."/>
            <person name="LaButti K."/>
            <person name="Viragh M."/>
            <person name="Koriabine M."/>
            <person name="Yan M."/>
            <person name="Riley R."/>
            <person name="Champramary S."/>
            <person name="Plett K.L."/>
            <person name="Tsai I.J."/>
            <person name="Slot J."/>
            <person name="Sipos G."/>
            <person name="Plett J."/>
            <person name="Nagy L.G."/>
            <person name="Grigoriev I.V."/>
        </authorList>
    </citation>
    <scope>NUCLEOTIDE SEQUENCE</scope>
    <source>
        <strain evidence="2">FPL87.14</strain>
    </source>
</reference>
<dbReference type="Proteomes" id="UP001175226">
    <property type="component" value="Unassembled WGS sequence"/>
</dbReference>
<comment type="caution">
    <text evidence="2">The sequence shown here is derived from an EMBL/GenBank/DDBJ whole genome shotgun (WGS) entry which is preliminary data.</text>
</comment>
<feature type="domain" description="Protein kinase" evidence="1">
    <location>
        <begin position="72"/>
        <end position="404"/>
    </location>
</feature>
<dbReference type="InterPro" id="IPR052396">
    <property type="entry name" value="Meiotic_Drive_Suppr_Kinase"/>
</dbReference>
<dbReference type="PANTHER" id="PTHR37171">
    <property type="entry name" value="SERINE/THREONINE-PROTEIN KINASE YRZF-RELATED"/>
    <property type="match status" value="1"/>
</dbReference>
<evidence type="ECO:0000313" key="2">
    <source>
        <dbReference type="EMBL" id="KAK0421906.1"/>
    </source>
</evidence>
<dbReference type="Gene3D" id="1.10.510.10">
    <property type="entry name" value="Transferase(Phosphotransferase) domain 1"/>
    <property type="match status" value="1"/>
</dbReference>
<dbReference type="AlphaFoldDB" id="A0AA39M529"/>
<dbReference type="EMBL" id="JAUEPT010000267">
    <property type="protein sequence ID" value="KAK0421906.1"/>
    <property type="molecule type" value="Genomic_DNA"/>
</dbReference>